<dbReference type="InterPro" id="IPR009078">
    <property type="entry name" value="Ferritin-like_SF"/>
</dbReference>
<evidence type="ECO:0008006" key="3">
    <source>
        <dbReference type="Google" id="ProtNLM"/>
    </source>
</evidence>
<gene>
    <name evidence="1" type="ORF">DLM86_26465</name>
</gene>
<protein>
    <recommendedName>
        <fullName evidence="3">Spore coat protein</fullName>
    </recommendedName>
</protein>
<reference evidence="1 2" key="1">
    <citation type="submission" date="2018-05" db="EMBL/GenBank/DDBJ databases">
        <title>Paenibacillus flagellatus sp. nov., isolated from selenium mineral soil.</title>
        <authorList>
            <person name="Dai X."/>
        </authorList>
    </citation>
    <scope>NUCLEOTIDE SEQUENCE [LARGE SCALE GENOMIC DNA]</scope>
    <source>
        <strain evidence="1 2">DXL2</strain>
    </source>
</reference>
<name>A0A2V5JWN7_9BACL</name>
<dbReference type="SUPFAM" id="SSF47240">
    <property type="entry name" value="Ferritin-like"/>
    <property type="match status" value="1"/>
</dbReference>
<dbReference type="AlphaFoldDB" id="A0A2V5JWN7"/>
<organism evidence="1 2">
    <name type="scientific">Paenibacillus flagellatus</name>
    <dbReference type="NCBI Taxonomy" id="2211139"/>
    <lineage>
        <taxon>Bacteria</taxon>
        <taxon>Bacillati</taxon>
        <taxon>Bacillota</taxon>
        <taxon>Bacilli</taxon>
        <taxon>Bacillales</taxon>
        <taxon>Paenibacillaceae</taxon>
        <taxon>Paenibacillus</taxon>
    </lineage>
</organism>
<dbReference type="Proteomes" id="UP000247476">
    <property type="component" value="Unassembled WGS sequence"/>
</dbReference>
<accession>A0A2V5JWN7</accession>
<evidence type="ECO:0000313" key="2">
    <source>
        <dbReference type="Proteomes" id="UP000247476"/>
    </source>
</evidence>
<dbReference type="InterPro" id="IPR012851">
    <property type="entry name" value="Spore_coat_CotF-like"/>
</dbReference>
<sequence length="68" mass="7735">MSNMSAKEFSYIADCLKNEEMLAKLCAQGAVESQNPQIRQTFARMAADRYGHYEQLLRTLQQNAPVSH</sequence>
<proteinExistence type="predicted"/>
<dbReference type="OrthoDB" id="2658664at2"/>
<evidence type="ECO:0000313" key="1">
    <source>
        <dbReference type="EMBL" id="PYI51245.1"/>
    </source>
</evidence>
<keyword evidence="2" id="KW-1185">Reference proteome</keyword>
<dbReference type="EMBL" id="QJVJ01000014">
    <property type="protein sequence ID" value="PYI51245.1"/>
    <property type="molecule type" value="Genomic_DNA"/>
</dbReference>
<dbReference type="Pfam" id="PF07875">
    <property type="entry name" value="Coat_F"/>
    <property type="match status" value="1"/>
</dbReference>
<comment type="caution">
    <text evidence="1">The sequence shown here is derived from an EMBL/GenBank/DDBJ whole genome shotgun (WGS) entry which is preliminary data.</text>
</comment>